<keyword evidence="2" id="KW-1003">Cell membrane</keyword>
<keyword evidence="4 7" id="KW-1133">Transmembrane helix</keyword>
<feature type="transmembrane region" description="Helical" evidence="7">
    <location>
        <begin position="153"/>
        <end position="173"/>
    </location>
</feature>
<dbReference type="NCBIfam" id="TIGR02737">
    <property type="entry name" value="caa3_CtaG"/>
    <property type="match status" value="1"/>
</dbReference>
<protein>
    <submittedName>
        <fullName evidence="8">Putative membrane protein</fullName>
    </submittedName>
</protein>
<comment type="subcellular location">
    <subcellularLocation>
        <location evidence="1">Cell membrane</location>
        <topology evidence="1">Multi-pass membrane protein</topology>
    </subcellularLocation>
</comment>
<evidence type="ECO:0000256" key="1">
    <source>
        <dbReference type="ARBA" id="ARBA00004651"/>
    </source>
</evidence>
<dbReference type="EMBL" id="FMVM01000006">
    <property type="protein sequence ID" value="SCY54764.1"/>
    <property type="molecule type" value="Genomic_DNA"/>
</dbReference>
<feature type="transmembrane region" description="Helical" evidence="7">
    <location>
        <begin position="185"/>
        <end position="205"/>
    </location>
</feature>
<dbReference type="STRING" id="582692.SAMN05720606_10632"/>
<dbReference type="InterPro" id="IPR019108">
    <property type="entry name" value="Caa3_assmbl_CtaG-rel"/>
</dbReference>
<dbReference type="RefSeq" id="WP_090918550.1">
    <property type="nucleotide sequence ID" value="NZ_FMVM01000006.1"/>
</dbReference>
<keyword evidence="3 7" id="KW-0812">Transmembrane</keyword>
<evidence type="ECO:0000256" key="7">
    <source>
        <dbReference type="SAM" id="Phobius"/>
    </source>
</evidence>
<sequence>MLGLQYFSFDDLWSPLILALFLIIAAAYLVLVGPFSEKVQGAEPATTGQKIMFLAGLFALYLAQAGPFNLLGHVMFSFHMVSMALSYLVAPPLMMKGLPTWVWRGIVRWLPTRKLSFLAHPIVAAVLFNGLFSLYHLPVVHDYVMLNFTVHRLYYIVLFITSMLMWWTLLNPLPEGRQASGLSKVGFIFLNMVLLTPACGLIIFASEPLYQTYSNPAVWAEAMRYCVTGDSSAILRSFGGPAFFNVLSSTKEDQQVGGILMKFIQEGIFVSMLAYVFSQWYRKERQEEDDDLSPAGGGKEQGPLNPAAKS</sequence>
<feature type="region of interest" description="Disordered" evidence="6">
    <location>
        <begin position="287"/>
        <end position="310"/>
    </location>
</feature>
<evidence type="ECO:0000256" key="6">
    <source>
        <dbReference type="SAM" id="MobiDB-lite"/>
    </source>
</evidence>
<name>A0A1G5GTE9_9BACL</name>
<evidence type="ECO:0000313" key="9">
    <source>
        <dbReference type="Proteomes" id="UP000198538"/>
    </source>
</evidence>
<reference evidence="9" key="1">
    <citation type="submission" date="2016-10" db="EMBL/GenBank/DDBJ databases">
        <authorList>
            <person name="Varghese N."/>
            <person name="Submissions S."/>
        </authorList>
    </citation>
    <scope>NUCLEOTIDE SEQUENCE [LARGE SCALE GENOMIC DNA]</scope>
    <source>
        <strain evidence="9">BL9</strain>
    </source>
</reference>
<evidence type="ECO:0000256" key="4">
    <source>
        <dbReference type="ARBA" id="ARBA00022989"/>
    </source>
</evidence>
<dbReference type="Proteomes" id="UP000198538">
    <property type="component" value="Unassembled WGS sequence"/>
</dbReference>
<keyword evidence="9" id="KW-1185">Reference proteome</keyword>
<feature type="transmembrane region" description="Helical" evidence="7">
    <location>
        <begin position="115"/>
        <end position="133"/>
    </location>
</feature>
<gene>
    <name evidence="8" type="ORF">SAMN05720606_10632</name>
</gene>
<organism evidence="8 9">
    <name type="scientific">Paenibacillus polysaccharolyticus</name>
    <dbReference type="NCBI Taxonomy" id="582692"/>
    <lineage>
        <taxon>Bacteria</taxon>
        <taxon>Bacillati</taxon>
        <taxon>Bacillota</taxon>
        <taxon>Bacilli</taxon>
        <taxon>Bacillales</taxon>
        <taxon>Paenibacillaceae</taxon>
        <taxon>Paenibacillus</taxon>
    </lineage>
</organism>
<evidence type="ECO:0000256" key="2">
    <source>
        <dbReference type="ARBA" id="ARBA00022475"/>
    </source>
</evidence>
<evidence type="ECO:0000313" key="8">
    <source>
        <dbReference type="EMBL" id="SCY54764.1"/>
    </source>
</evidence>
<dbReference type="GO" id="GO:0005886">
    <property type="term" value="C:plasma membrane"/>
    <property type="evidence" value="ECO:0007669"/>
    <property type="project" value="UniProtKB-SubCell"/>
</dbReference>
<evidence type="ECO:0000256" key="3">
    <source>
        <dbReference type="ARBA" id="ARBA00022692"/>
    </source>
</evidence>
<dbReference type="Pfam" id="PF09678">
    <property type="entry name" value="Caa3_CtaG"/>
    <property type="match status" value="1"/>
</dbReference>
<keyword evidence="5 7" id="KW-0472">Membrane</keyword>
<feature type="transmembrane region" description="Helical" evidence="7">
    <location>
        <begin position="76"/>
        <end position="94"/>
    </location>
</feature>
<feature type="transmembrane region" description="Helical" evidence="7">
    <location>
        <begin position="51"/>
        <end position="70"/>
    </location>
</feature>
<feature type="transmembrane region" description="Helical" evidence="7">
    <location>
        <begin position="12"/>
        <end position="31"/>
    </location>
</feature>
<dbReference type="AlphaFoldDB" id="A0A1G5GTE9"/>
<proteinExistence type="predicted"/>
<evidence type="ECO:0000256" key="5">
    <source>
        <dbReference type="ARBA" id="ARBA00023136"/>
    </source>
</evidence>
<dbReference type="InterPro" id="IPR014108">
    <property type="entry name" value="Caa3-assmbl_CtaG"/>
</dbReference>
<accession>A0A1G5GTE9</accession>